<dbReference type="PROSITE" id="PS51257">
    <property type="entry name" value="PROKAR_LIPOPROTEIN"/>
    <property type="match status" value="1"/>
</dbReference>
<evidence type="ECO:0008006" key="4">
    <source>
        <dbReference type="Google" id="ProtNLM"/>
    </source>
</evidence>
<feature type="transmembrane region" description="Helical" evidence="1">
    <location>
        <begin position="12"/>
        <end position="31"/>
    </location>
</feature>
<keyword evidence="1" id="KW-0812">Transmembrane</keyword>
<evidence type="ECO:0000256" key="1">
    <source>
        <dbReference type="SAM" id="Phobius"/>
    </source>
</evidence>
<evidence type="ECO:0000313" key="2">
    <source>
        <dbReference type="EMBL" id="GIX69947.1"/>
    </source>
</evidence>
<keyword evidence="1" id="KW-0472">Membrane</keyword>
<dbReference type="EMBL" id="BPLR01002097">
    <property type="protein sequence ID" value="GIX69947.1"/>
    <property type="molecule type" value="Genomic_DNA"/>
</dbReference>
<dbReference type="Proteomes" id="UP001054945">
    <property type="component" value="Unassembled WGS sequence"/>
</dbReference>
<dbReference type="AlphaFoldDB" id="A0AAV4MCQ4"/>
<protein>
    <recommendedName>
        <fullName evidence="4">Secreted protein</fullName>
    </recommendedName>
</protein>
<evidence type="ECO:0000313" key="3">
    <source>
        <dbReference type="Proteomes" id="UP001054945"/>
    </source>
</evidence>
<organism evidence="2 3">
    <name type="scientific">Caerostris extrusa</name>
    <name type="common">Bark spider</name>
    <name type="synonym">Caerostris bankana</name>
    <dbReference type="NCBI Taxonomy" id="172846"/>
    <lineage>
        <taxon>Eukaryota</taxon>
        <taxon>Metazoa</taxon>
        <taxon>Ecdysozoa</taxon>
        <taxon>Arthropoda</taxon>
        <taxon>Chelicerata</taxon>
        <taxon>Arachnida</taxon>
        <taxon>Araneae</taxon>
        <taxon>Araneomorphae</taxon>
        <taxon>Entelegynae</taxon>
        <taxon>Araneoidea</taxon>
        <taxon>Araneidae</taxon>
        <taxon>Caerostris</taxon>
    </lineage>
</organism>
<name>A0AAV4MCQ4_CAEEX</name>
<proteinExistence type="predicted"/>
<keyword evidence="3" id="KW-1185">Reference proteome</keyword>
<reference evidence="2 3" key="1">
    <citation type="submission" date="2021-06" db="EMBL/GenBank/DDBJ databases">
        <title>Caerostris extrusa draft genome.</title>
        <authorList>
            <person name="Kono N."/>
            <person name="Arakawa K."/>
        </authorList>
    </citation>
    <scope>NUCLEOTIDE SEQUENCE [LARGE SCALE GENOMIC DNA]</scope>
</reference>
<sequence>MVGVRLPKITNVLLPFYLLTGCFAIVEVQMVKDYIAAGRGSLSAYLLIRVNCRKGIKVFAWRWSANPCLPRCFVSCVNEIDP</sequence>
<keyword evidence="1" id="KW-1133">Transmembrane helix</keyword>
<accession>A0AAV4MCQ4</accession>
<comment type="caution">
    <text evidence="2">The sequence shown here is derived from an EMBL/GenBank/DDBJ whole genome shotgun (WGS) entry which is preliminary data.</text>
</comment>
<gene>
    <name evidence="2" type="ORF">CEXT_703651</name>
</gene>